<protein>
    <recommendedName>
        <fullName evidence="3">TPM domain-containing protein</fullName>
    </recommendedName>
</protein>
<sequence length="271" mass="28584">MRRLGGRWLGWVLALLLASVALAQQIEVIPPSGQWVTDLADLLTPAEERMLSRKLATYADTTSTQIVIVTLPTLNGVPAADYAVELGRRWGVGQKEYDNGVVILVAREEREVFIATGYGLEGAIPDALAGRIVRDIIVPRFRRGDFYGGLSAAVDAIIAAAQGEFQPPPRSADDHGVWVNVASLFVLLVVLLFFLSAMRSGGGPPRGRKGARYPYRVYRREPDFPPIIIWGGGFGGGGGWSSGGGWGGGGDFGGFSGGGGSFGGGGAGGHW</sequence>
<dbReference type="PANTHER" id="PTHR30373:SF2">
    <property type="entry name" value="UPF0603 PROTEIN YGCG"/>
    <property type="match status" value="1"/>
</dbReference>
<dbReference type="STRING" id="518766.Rmar_1821"/>
<evidence type="ECO:0000259" key="3">
    <source>
        <dbReference type="Pfam" id="PF04536"/>
    </source>
</evidence>
<dbReference type="OrthoDB" id="9810918at2"/>
<reference evidence="4 5" key="1">
    <citation type="journal article" date="2009" name="Stand. Genomic Sci.">
        <title>Complete genome sequence of Rhodothermus marinus type strain (R-10).</title>
        <authorList>
            <person name="Nolan M."/>
            <person name="Tindall B.J."/>
            <person name="Pomrenke H."/>
            <person name="Lapidus A."/>
            <person name="Copeland A."/>
            <person name="Glavina Del Rio T."/>
            <person name="Lucas S."/>
            <person name="Chen F."/>
            <person name="Tice H."/>
            <person name="Cheng J.F."/>
            <person name="Saunders E."/>
            <person name="Han C."/>
            <person name="Bruce D."/>
            <person name="Goodwin L."/>
            <person name="Chain P."/>
            <person name="Pitluck S."/>
            <person name="Ovchinikova G."/>
            <person name="Pati A."/>
            <person name="Ivanova N."/>
            <person name="Mavromatis K."/>
            <person name="Chen A."/>
            <person name="Palaniappan K."/>
            <person name="Land M."/>
            <person name="Hauser L."/>
            <person name="Chang Y.J."/>
            <person name="Jeffries C.D."/>
            <person name="Brettin T."/>
            <person name="Goker M."/>
            <person name="Bristow J."/>
            <person name="Eisen J.A."/>
            <person name="Markowitz V."/>
            <person name="Hugenholtz P."/>
            <person name="Kyrpides N.C."/>
            <person name="Klenk H.P."/>
            <person name="Detter J.C."/>
        </authorList>
    </citation>
    <scope>NUCLEOTIDE SEQUENCE [LARGE SCALE GENOMIC DNA]</scope>
    <source>
        <strain evidence="5">ATCC 43812 / DSM 4252 / R-10</strain>
    </source>
</reference>
<accession>D0MJP6</accession>
<organism evidence="4 5">
    <name type="scientific">Rhodothermus marinus (strain ATCC 43812 / DSM 4252 / R-10)</name>
    <name type="common">Rhodothermus obamensis</name>
    <dbReference type="NCBI Taxonomy" id="518766"/>
    <lineage>
        <taxon>Bacteria</taxon>
        <taxon>Pseudomonadati</taxon>
        <taxon>Rhodothermota</taxon>
        <taxon>Rhodothermia</taxon>
        <taxon>Rhodothermales</taxon>
        <taxon>Rhodothermaceae</taxon>
        <taxon>Rhodothermus</taxon>
    </lineage>
</organism>
<evidence type="ECO:0000313" key="4">
    <source>
        <dbReference type="EMBL" id="ACY48704.1"/>
    </source>
</evidence>
<feature type="domain" description="TPM" evidence="3">
    <location>
        <begin position="36"/>
        <end position="159"/>
    </location>
</feature>
<keyword evidence="1" id="KW-0472">Membrane</keyword>
<keyword evidence="1" id="KW-0812">Transmembrane</keyword>
<dbReference type="HOGENOM" id="CLU_035211_2_3_10"/>
<gene>
    <name evidence="4" type="ordered locus">Rmar_1821</name>
</gene>
<dbReference type="Proteomes" id="UP000002221">
    <property type="component" value="Chromosome"/>
</dbReference>
<dbReference type="Gene3D" id="3.10.310.50">
    <property type="match status" value="1"/>
</dbReference>
<dbReference type="InterPro" id="IPR007621">
    <property type="entry name" value="TPM_dom"/>
</dbReference>
<dbReference type="EMBL" id="CP001807">
    <property type="protein sequence ID" value="ACY48704.1"/>
    <property type="molecule type" value="Genomic_DNA"/>
</dbReference>
<dbReference type="Pfam" id="PF04536">
    <property type="entry name" value="TPM_phosphatase"/>
    <property type="match status" value="1"/>
</dbReference>
<feature type="chain" id="PRO_5003011417" description="TPM domain-containing protein" evidence="2">
    <location>
        <begin position="24"/>
        <end position="271"/>
    </location>
</feature>
<keyword evidence="2" id="KW-0732">Signal</keyword>
<keyword evidence="5" id="KW-1185">Reference proteome</keyword>
<dbReference type="eggNOG" id="COG1512">
    <property type="taxonomic scope" value="Bacteria"/>
</dbReference>
<keyword evidence="1" id="KW-1133">Transmembrane helix</keyword>
<evidence type="ECO:0000256" key="1">
    <source>
        <dbReference type="SAM" id="Phobius"/>
    </source>
</evidence>
<dbReference type="RefSeq" id="WP_012844315.1">
    <property type="nucleotide sequence ID" value="NC_013501.1"/>
</dbReference>
<dbReference type="PANTHER" id="PTHR30373">
    <property type="entry name" value="UPF0603 PROTEIN YGCG"/>
    <property type="match status" value="1"/>
</dbReference>
<feature type="signal peptide" evidence="2">
    <location>
        <begin position="1"/>
        <end position="23"/>
    </location>
</feature>
<proteinExistence type="predicted"/>
<dbReference type="AlphaFoldDB" id="D0MJP6"/>
<evidence type="ECO:0000313" key="5">
    <source>
        <dbReference type="Proteomes" id="UP000002221"/>
    </source>
</evidence>
<evidence type="ECO:0000256" key="2">
    <source>
        <dbReference type="SAM" id="SignalP"/>
    </source>
</evidence>
<feature type="transmembrane region" description="Helical" evidence="1">
    <location>
        <begin position="177"/>
        <end position="198"/>
    </location>
</feature>
<dbReference type="KEGG" id="rmr:Rmar_1821"/>
<name>D0MJP6_RHOM4</name>